<dbReference type="InterPro" id="IPR024194">
    <property type="entry name" value="Ac/AlaTfrase_AlgI/DltB"/>
</dbReference>
<feature type="transmembrane region" description="Helical" evidence="12">
    <location>
        <begin position="115"/>
        <end position="137"/>
    </location>
</feature>
<dbReference type="GO" id="GO:0016746">
    <property type="term" value="F:acyltransferase activity"/>
    <property type="evidence" value="ECO:0007669"/>
    <property type="project" value="UniProtKB-KW"/>
</dbReference>
<evidence type="ECO:0000256" key="7">
    <source>
        <dbReference type="ARBA" id="ARBA00022841"/>
    </source>
</evidence>
<evidence type="ECO:0000313" key="13">
    <source>
        <dbReference type="EMBL" id="QMR43050.1"/>
    </source>
</evidence>
<dbReference type="InterPro" id="IPR004299">
    <property type="entry name" value="MBOAT_fam"/>
</dbReference>
<dbReference type="EC" id="2.3.1.-" evidence="11"/>
<comment type="similarity">
    <text evidence="3 11">Belongs to the membrane-bound acyltransferase family.</text>
</comment>
<evidence type="ECO:0000256" key="8">
    <source>
        <dbReference type="ARBA" id="ARBA00022989"/>
    </source>
</evidence>
<dbReference type="PIRSF" id="PIRSF016636">
    <property type="entry name" value="AlgI_DltB"/>
    <property type="match status" value="1"/>
</dbReference>
<feature type="transmembrane region" description="Helical" evidence="12">
    <location>
        <begin position="308"/>
        <end position="334"/>
    </location>
</feature>
<keyword evidence="10 11" id="KW-0012">Acyltransferase</keyword>
<keyword evidence="8 12" id="KW-1133">Transmembrane helix</keyword>
<dbReference type="EMBL" id="CP055905">
    <property type="protein sequence ID" value="QMR43050.1"/>
    <property type="molecule type" value="Genomic_DNA"/>
</dbReference>
<dbReference type="Proteomes" id="UP000514462">
    <property type="component" value="Plasmid pRHBSTW-00938_2"/>
</dbReference>
<keyword evidence="7 11" id="KW-0016">Alginate biosynthesis</keyword>
<dbReference type="InterPro" id="IPR028362">
    <property type="entry name" value="AlgI"/>
</dbReference>
<evidence type="ECO:0000256" key="6">
    <source>
        <dbReference type="ARBA" id="ARBA00022692"/>
    </source>
</evidence>
<keyword evidence="11" id="KW-0997">Cell inner membrane</keyword>
<keyword evidence="9 11" id="KW-0472">Membrane</keyword>
<dbReference type="GO" id="GO:0042121">
    <property type="term" value="P:alginic acid biosynthetic process"/>
    <property type="evidence" value="ECO:0007669"/>
    <property type="project" value="UniProtKB-UniRule"/>
</dbReference>
<feature type="transmembrane region" description="Helical" evidence="12">
    <location>
        <begin position="354"/>
        <end position="375"/>
    </location>
</feature>
<dbReference type="PANTHER" id="PTHR13285">
    <property type="entry name" value="ACYLTRANSFERASE"/>
    <property type="match status" value="1"/>
</dbReference>
<accession>A0AAP9R260</accession>
<evidence type="ECO:0000256" key="9">
    <source>
        <dbReference type="ARBA" id="ARBA00023136"/>
    </source>
</evidence>
<organism evidence="13 14">
    <name type="scientific">Klebsiella aerogenes</name>
    <name type="common">Enterobacter aerogenes</name>
    <dbReference type="NCBI Taxonomy" id="548"/>
    <lineage>
        <taxon>Bacteria</taxon>
        <taxon>Pseudomonadati</taxon>
        <taxon>Pseudomonadota</taxon>
        <taxon>Gammaproteobacteria</taxon>
        <taxon>Enterobacterales</taxon>
        <taxon>Enterobacteriaceae</taxon>
        <taxon>Klebsiella/Raoultella group</taxon>
        <taxon>Klebsiella</taxon>
    </lineage>
</organism>
<feature type="transmembrane region" description="Helical" evidence="12">
    <location>
        <begin position="190"/>
        <end position="208"/>
    </location>
</feature>
<dbReference type="GO" id="GO:0005886">
    <property type="term" value="C:plasma membrane"/>
    <property type="evidence" value="ECO:0007669"/>
    <property type="project" value="UniProtKB-SubCell"/>
</dbReference>
<dbReference type="PANTHER" id="PTHR13285:SF23">
    <property type="entry name" value="TEICHOIC ACID D-ALANYLTRANSFERASE"/>
    <property type="match status" value="1"/>
</dbReference>
<feature type="transmembrane region" description="Helical" evidence="12">
    <location>
        <begin position="7"/>
        <end position="24"/>
    </location>
</feature>
<dbReference type="Pfam" id="PF03062">
    <property type="entry name" value="MBOAT"/>
    <property type="match status" value="1"/>
</dbReference>
<feature type="transmembrane region" description="Helical" evidence="12">
    <location>
        <begin position="438"/>
        <end position="465"/>
    </location>
</feature>
<evidence type="ECO:0000256" key="3">
    <source>
        <dbReference type="ARBA" id="ARBA00010323"/>
    </source>
</evidence>
<evidence type="ECO:0000256" key="10">
    <source>
        <dbReference type="ARBA" id="ARBA00023315"/>
    </source>
</evidence>
<feature type="transmembrane region" description="Helical" evidence="12">
    <location>
        <begin position="76"/>
        <end position="95"/>
    </location>
</feature>
<dbReference type="InterPro" id="IPR051085">
    <property type="entry name" value="MB_O-acyltransferase"/>
</dbReference>
<feature type="transmembrane region" description="Helical" evidence="12">
    <location>
        <begin position="405"/>
        <end position="426"/>
    </location>
</feature>
<dbReference type="PIRSF" id="PIRSF500217">
    <property type="entry name" value="AlgI"/>
    <property type="match status" value="1"/>
</dbReference>
<evidence type="ECO:0000256" key="5">
    <source>
        <dbReference type="ARBA" id="ARBA00022679"/>
    </source>
</evidence>
<keyword evidence="13" id="KW-0614">Plasmid</keyword>
<feature type="transmembrane region" description="Helical" evidence="12">
    <location>
        <begin position="36"/>
        <end position="64"/>
    </location>
</feature>
<evidence type="ECO:0000313" key="14">
    <source>
        <dbReference type="Proteomes" id="UP000514462"/>
    </source>
</evidence>
<dbReference type="AlphaFoldDB" id="A0AAP9R260"/>
<feature type="transmembrane region" description="Helical" evidence="12">
    <location>
        <begin position="239"/>
        <end position="259"/>
    </location>
</feature>
<protein>
    <recommendedName>
        <fullName evidence="11">Probable alginate O-acetylase</fullName>
        <ecNumber evidence="11">2.3.1.-</ecNumber>
    </recommendedName>
</protein>
<comment type="pathway">
    <text evidence="2 11">Glycan biosynthesis; alginate biosynthesis.</text>
</comment>
<evidence type="ECO:0000256" key="11">
    <source>
        <dbReference type="PIRNR" id="PIRNR016636"/>
    </source>
</evidence>
<comment type="subcellular location">
    <subcellularLocation>
        <location evidence="11">Cell inner membrane</location>
    </subcellularLocation>
    <subcellularLocation>
        <location evidence="1">Cell membrane</location>
        <topology evidence="1">Multi-pass membrane protein</topology>
    </subcellularLocation>
</comment>
<evidence type="ECO:0000256" key="12">
    <source>
        <dbReference type="SAM" id="Phobius"/>
    </source>
</evidence>
<reference evidence="14" key="1">
    <citation type="submission" date="2020-06" db="EMBL/GenBank/DDBJ databases">
        <title>REHAB project genomes.</title>
        <authorList>
            <person name="Shaw L.P."/>
        </authorList>
    </citation>
    <scope>NUCLEOTIDE SEQUENCE [LARGE SCALE GENOMIC DNA]</scope>
    <source>
        <strain evidence="14">RHBSTW-00938</strain>
        <plasmid evidence="14">prhbstw-00938_2</plasmid>
    </source>
</reference>
<evidence type="ECO:0000256" key="4">
    <source>
        <dbReference type="ARBA" id="ARBA00022475"/>
    </source>
</evidence>
<keyword evidence="4 11" id="KW-1003">Cell membrane</keyword>
<keyword evidence="5 11" id="KW-0808">Transferase</keyword>
<sequence length="467" mass="52439">MAALFSFEFFICFLIFFVAYWLLVPWVKAQNLMLLIAGYVFVGFTGLYSLLVLLSWSFCFYLLVTFASHEQYRNKTGLALSVMLGIYFIVFKYFMPFSDWLLPVLQSHGLTIQAPVFTILLPLGLSFYLFNSVSLVLSVARGEMAHPGVINTLLYINFIPTLIAGPINRASVLVPQFTVPSRTVLEYKRALFLITLALIKLFLLSSWLNDRFAASVFAYSEGQTGWDSLLAVYGWAWNIYFNFSGYTNLVTGVALLLGFRISRNFDHPYQAASLQDFWRDWHISLSDFIRDYLYIPLGGSRKGFGRKLLNLMVAMVMSGIWHGAGLTFIVWGALHGAGLVIYNLWQRWVVKPLGWQLPCVIARLLTFHFVCLGWIFFASDSCGSAITLLGNIAHISLATPSSEQLWALCAFIGVVLAYPELVKLSTQSETMLCNLRGYALPLVIVPVLALAFFLAPSGLPGFIYAAF</sequence>
<evidence type="ECO:0000256" key="2">
    <source>
        <dbReference type="ARBA" id="ARBA00005182"/>
    </source>
</evidence>
<proteinExistence type="inferred from homology"/>
<geneLocation type="plasmid" evidence="14">
    <name>prhbstw-00938_2</name>
</geneLocation>
<evidence type="ECO:0000256" key="1">
    <source>
        <dbReference type="ARBA" id="ARBA00004651"/>
    </source>
</evidence>
<gene>
    <name evidence="13" type="ORF">HV331_26575</name>
</gene>
<keyword evidence="6 11" id="KW-0812">Transmembrane</keyword>
<name>A0AAP9R260_KLEAE</name>